<keyword evidence="1" id="KW-0472">Membrane</keyword>
<feature type="transmembrane region" description="Helical" evidence="1">
    <location>
        <begin position="104"/>
        <end position="126"/>
    </location>
</feature>
<reference evidence="2" key="2">
    <citation type="submission" date="2021-04" db="EMBL/GenBank/DDBJ databases">
        <authorList>
            <person name="Gilroy R."/>
        </authorList>
    </citation>
    <scope>NUCLEOTIDE SEQUENCE</scope>
    <source>
        <strain evidence="2">876</strain>
    </source>
</reference>
<reference evidence="2" key="1">
    <citation type="journal article" date="2021" name="PeerJ">
        <title>Extensive microbial diversity within the chicken gut microbiome revealed by metagenomics and culture.</title>
        <authorList>
            <person name="Gilroy R."/>
            <person name="Ravi A."/>
            <person name="Getino M."/>
            <person name="Pursley I."/>
            <person name="Horton D.L."/>
            <person name="Alikhan N.F."/>
            <person name="Baker D."/>
            <person name="Gharbi K."/>
            <person name="Hall N."/>
            <person name="Watson M."/>
            <person name="Adriaenssens E.M."/>
            <person name="Foster-Nyarko E."/>
            <person name="Jarju S."/>
            <person name="Secka A."/>
            <person name="Antonio M."/>
            <person name="Oren A."/>
            <person name="Chaudhuri R.R."/>
            <person name="La Ragione R."/>
            <person name="Hildebrand F."/>
            <person name="Pallen M.J."/>
        </authorList>
    </citation>
    <scope>NUCLEOTIDE SEQUENCE</scope>
    <source>
        <strain evidence="2">876</strain>
    </source>
</reference>
<feature type="transmembrane region" description="Helical" evidence="1">
    <location>
        <begin position="138"/>
        <end position="161"/>
    </location>
</feature>
<dbReference type="Proteomes" id="UP000824180">
    <property type="component" value="Unassembled WGS sequence"/>
</dbReference>
<feature type="transmembrane region" description="Helical" evidence="1">
    <location>
        <begin position="28"/>
        <end position="55"/>
    </location>
</feature>
<keyword evidence="1" id="KW-0812">Transmembrane</keyword>
<gene>
    <name evidence="2" type="ORF">H9843_04275</name>
</gene>
<evidence type="ECO:0000313" key="2">
    <source>
        <dbReference type="EMBL" id="MBU3830091.1"/>
    </source>
</evidence>
<organism evidence="2 3">
    <name type="scientific">Candidatus Limosilactobacillus merdavium</name>
    <dbReference type="NCBI Taxonomy" id="2838651"/>
    <lineage>
        <taxon>Bacteria</taxon>
        <taxon>Bacillati</taxon>
        <taxon>Bacillota</taxon>
        <taxon>Bacilli</taxon>
        <taxon>Lactobacillales</taxon>
        <taxon>Lactobacillaceae</taxon>
        <taxon>Limosilactobacillus</taxon>
    </lineage>
</organism>
<accession>A0A9E2NVB5</accession>
<sequence>MSWLVLLVAICIFSPLNLKAVLPSGTIIAPITALLAVSALPVLGMLNSVLLVIVGQLILLWFNQSDWLTVVVTALTVLLSGWVVNWQQSTSRELQHQQMITVGIASGLIILILLEVAYCIVGWQLTGSSAGMGEIMRLALPTSLLTALCYALLIPPFGILFEHISKKFLPPVEKYNDDDHDNTNDSVIIDLSYYKEEQDNKK</sequence>
<evidence type="ECO:0000256" key="1">
    <source>
        <dbReference type="SAM" id="Phobius"/>
    </source>
</evidence>
<dbReference type="AlphaFoldDB" id="A0A9E2NVB5"/>
<proteinExistence type="predicted"/>
<dbReference type="EMBL" id="JAHLFK010000045">
    <property type="protein sequence ID" value="MBU3830091.1"/>
    <property type="molecule type" value="Genomic_DNA"/>
</dbReference>
<protein>
    <submittedName>
        <fullName evidence="2">Uncharacterized protein</fullName>
    </submittedName>
</protein>
<keyword evidence="1" id="KW-1133">Transmembrane helix</keyword>
<comment type="caution">
    <text evidence="2">The sequence shown here is derived from an EMBL/GenBank/DDBJ whole genome shotgun (WGS) entry which is preliminary data.</text>
</comment>
<name>A0A9E2NVB5_9LACO</name>
<evidence type="ECO:0000313" key="3">
    <source>
        <dbReference type="Proteomes" id="UP000824180"/>
    </source>
</evidence>
<feature type="transmembrane region" description="Helical" evidence="1">
    <location>
        <begin position="67"/>
        <end position="84"/>
    </location>
</feature>